<dbReference type="SUPFAM" id="SSF46785">
    <property type="entry name" value="Winged helix' DNA-binding domain"/>
    <property type="match status" value="1"/>
</dbReference>
<dbReference type="GO" id="GO:0003677">
    <property type="term" value="F:DNA binding"/>
    <property type="evidence" value="ECO:0007669"/>
    <property type="project" value="UniProtKB-KW"/>
</dbReference>
<dbReference type="Pfam" id="PF07729">
    <property type="entry name" value="FCD"/>
    <property type="match status" value="1"/>
</dbReference>
<keyword evidence="1" id="KW-0805">Transcription regulation</keyword>
<dbReference type="EMBL" id="CP067089">
    <property type="protein sequence ID" value="QQO08128.1"/>
    <property type="molecule type" value="Genomic_DNA"/>
</dbReference>
<evidence type="ECO:0000313" key="5">
    <source>
        <dbReference type="EMBL" id="QQO08128.1"/>
    </source>
</evidence>
<dbReference type="PANTHER" id="PTHR43537">
    <property type="entry name" value="TRANSCRIPTIONAL REGULATOR, GNTR FAMILY"/>
    <property type="match status" value="1"/>
</dbReference>
<dbReference type="InterPro" id="IPR000524">
    <property type="entry name" value="Tscrpt_reg_HTH_GntR"/>
</dbReference>
<dbReference type="SUPFAM" id="SSF48008">
    <property type="entry name" value="GntR ligand-binding domain-like"/>
    <property type="match status" value="1"/>
</dbReference>
<dbReference type="InterPro" id="IPR008920">
    <property type="entry name" value="TF_FadR/GntR_C"/>
</dbReference>
<evidence type="ECO:0000259" key="4">
    <source>
        <dbReference type="PROSITE" id="PS50949"/>
    </source>
</evidence>
<evidence type="ECO:0000256" key="1">
    <source>
        <dbReference type="ARBA" id="ARBA00023015"/>
    </source>
</evidence>
<evidence type="ECO:0000256" key="2">
    <source>
        <dbReference type="ARBA" id="ARBA00023125"/>
    </source>
</evidence>
<gene>
    <name evidence="5" type="ORF">JFL75_14420</name>
</gene>
<sequence>MKSSILTQKAYGLIKEKILTLEIKPHQRIMENELAEDFEISRTPVREAIKQLMSEGFIINIPHQGYYCVALSLKEIDEIIDVRLSLETLALKTSLKNGFTPEQLGILQNLTNEFENSVVSGDSSKINLLDSEFHRTLYEFSGNQMLIKFLRDIEDYMTIVRNMELYGLGVAKGNLALPDHKNILKALQENDEEEAIRSLEHNINQMRINISSSRL</sequence>
<dbReference type="CDD" id="cd07377">
    <property type="entry name" value="WHTH_GntR"/>
    <property type="match status" value="1"/>
</dbReference>
<dbReference type="Gene3D" id="1.10.10.10">
    <property type="entry name" value="Winged helix-like DNA-binding domain superfamily/Winged helix DNA-binding domain"/>
    <property type="match status" value="1"/>
</dbReference>
<dbReference type="Pfam" id="PF00392">
    <property type="entry name" value="GntR"/>
    <property type="match status" value="1"/>
</dbReference>
<name>A0A7T7XL02_9SPIR</name>
<dbReference type="PROSITE" id="PS50949">
    <property type="entry name" value="HTH_GNTR"/>
    <property type="match status" value="1"/>
</dbReference>
<dbReference type="InterPro" id="IPR011711">
    <property type="entry name" value="GntR_C"/>
</dbReference>
<dbReference type="PRINTS" id="PR00035">
    <property type="entry name" value="HTHGNTR"/>
</dbReference>
<protein>
    <submittedName>
        <fullName evidence="5">GntR family transcriptional regulator</fullName>
    </submittedName>
</protein>
<evidence type="ECO:0000256" key="3">
    <source>
        <dbReference type="ARBA" id="ARBA00023163"/>
    </source>
</evidence>
<dbReference type="InterPro" id="IPR036390">
    <property type="entry name" value="WH_DNA-bd_sf"/>
</dbReference>
<dbReference type="KEGG" id="bhc:JFL75_14420"/>
<accession>A0A7T7XL02</accession>
<reference evidence="5" key="1">
    <citation type="submission" date="2021-01" db="EMBL/GenBank/DDBJ databases">
        <title>Description of Breznakiella homolactica.</title>
        <authorList>
            <person name="Song Y."/>
            <person name="Brune A."/>
        </authorList>
    </citation>
    <scope>NUCLEOTIDE SEQUENCE</scope>
    <source>
        <strain evidence="5">RmG30</strain>
    </source>
</reference>
<keyword evidence="3" id="KW-0804">Transcription</keyword>
<dbReference type="GO" id="GO:0003700">
    <property type="term" value="F:DNA-binding transcription factor activity"/>
    <property type="evidence" value="ECO:0007669"/>
    <property type="project" value="InterPro"/>
</dbReference>
<dbReference type="RefSeq" id="WP_215625434.1">
    <property type="nucleotide sequence ID" value="NZ_CP067089.2"/>
</dbReference>
<dbReference type="AlphaFoldDB" id="A0A7T7XL02"/>
<dbReference type="InterPro" id="IPR036388">
    <property type="entry name" value="WH-like_DNA-bd_sf"/>
</dbReference>
<dbReference type="SMART" id="SM00345">
    <property type="entry name" value="HTH_GNTR"/>
    <property type="match status" value="1"/>
</dbReference>
<keyword evidence="2" id="KW-0238">DNA-binding</keyword>
<organism evidence="5 6">
    <name type="scientific">Breznakiella homolactica</name>
    <dbReference type="NCBI Taxonomy" id="2798577"/>
    <lineage>
        <taxon>Bacteria</taxon>
        <taxon>Pseudomonadati</taxon>
        <taxon>Spirochaetota</taxon>
        <taxon>Spirochaetia</taxon>
        <taxon>Spirochaetales</taxon>
        <taxon>Breznakiellaceae</taxon>
        <taxon>Breznakiella</taxon>
    </lineage>
</organism>
<evidence type="ECO:0000313" key="6">
    <source>
        <dbReference type="Proteomes" id="UP000595917"/>
    </source>
</evidence>
<dbReference type="Gene3D" id="1.20.120.530">
    <property type="entry name" value="GntR ligand-binding domain-like"/>
    <property type="match status" value="1"/>
</dbReference>
<dbReference type="SMART" id="SM00895">
    <property type="entry name" value="FCD"/>
    <property type="match status" value="1"/>
</dbReference>
<proteinExistence type="predicted"/>
<feature type="domain" description="HTH gntR-type" evidence="4">
    <location>
        <begin position="4"/>
        <end position="71"/>
    </location>
</feature>
<dbReference type="PANTHER" id="PTHR43537:SF24">
    <property type="entry name" value="GLUCONATE OPERON TRANSCRIPTIONAL REPRESSOR"/>
    <property type="match status" value="1"/>
</dbReference>
<keyword evidence="6" id="KW-1185">Reference proteome</keyword>
<dbReference type="Proteomes" id="UP000595917">
    <property type="component" value="Chromosome"/>
</dbReference>